<evidence type="ECO:0000313" key="3">
    <source>
        <dbReference type="Proteomes" id="UP001055439"/>
    </source>
</evidence>
<name>A0A9E7GM79_9LILI</name>
<dbReference type="OrthoDB" id="676555at2759"/>
<dbReference type="InterPro" id="IPR025322">
    <property type="entry name" value="PADRE_dom"/>
</dbReference>
<gene>
    <name evidence="2" type="ORF">MUK42_11554</name>
</gene>
<dbReference type="PANTHER" id="PTHR33148:SF3">
    <property type="entry name" value="DUF4228 DOMAIN PROTEIN"/>
    <property type="match status" value="1"/>
</dbReference>
<dbReference type="AlphaFoldDB" id="A0A9E7GM79"/>
<feature type="compositionally biased region" description="Basic and acidic residues" evidence="1">
    <location>
        <begin position="15"/>
        <end position="25"/>
    </location>
</feature>
<organism evidence="2 3">
    <name type="scientific">Musa troglodytarum</name>
    <name type="common">fe'i banana</name>
    <dbReference type="NCBI Taxonomy" id="320322"/>
    <lineage>
        <taxon>Eukaryota</taxon>
        <taxon>Viridiplantae</taxon>
        <taxon>Streptophyta</taxon>
        <taxon>Embryophyta</taxon>
        <taxon>Tracheophyta</taxon>
        <taxon>Spermatophyta</taxon>
        <taxon>Magnoliopsida</taxon>
        <taxon>Liliopsida</taxon>
        <taxon>Zingiberales</taxon>
        <taxon>Musaceae</taxon>
        <taxon>Musa</taxon>
    </lineage>
</organism>
<dbReference type="EMBL" id="CP097509">
    <property type="protein sequence ID" value="URE14589.1"/>
    <property type="molecule type" value="Genomic_DNA"/>
</dbReference>
<reference evidence="2" key="1">
    <citation type="submission" date="2022-05" db="EMBL/GenBank/DDBJ databases">
        <title>The Musa troglodytarum L. genome provides insights into the mechanism of non-climacteric behaviour and enrichment of carotenoids.</title>
        <authorList>
            <person name="Wang J."/>
        </authorList>
    </citation>
    <scope>NUCLEOTIDE SEQUENCE</scope>
    <source>
        <tissue evidence="2">Leaf</tissue>
    </source>
</reference>
<evidence type="ECO:0000256" key="1">
    <source>
        <dbReference type="SAM" id="MobiDB-lite"/>
    </source>
</evidence>
<feature type="region of interest" description="Disordered" evidence="1">
    <location>
        <begin position="1"/>
        <end position="30"/>
    </location>
</feature>
<sequence>MLPPPFPIFSPFSSKPKDRNKRRDNMGNALGAKKKTAKVMKIDGTTFKVKPPARAINVLRDHRGHDLLESGEVSRLGLRARPLDPDAPLKPGKLYFLVELPTRRAPRRAWSGKLQVSAKERLESLRLTRRSMSDLSLAGRSFAADVEEAKDGAVRLRMRLPKVQVEKLMQESRDAAEAAQKIMQLCVEKDGAAAAAARVLQPMIPAVQTDRQKKRQTRFAVTPDEIIAYV</sequence>
<evidence type="ECO:0008006" key="4">
    <source>
        <dbReference type="Google" id="ProtNLM"/>
    </source>
</evidence>
<keyword evidence="3" id="KW-1185">Reference proteome</keyword>
<dbReference type="Pfam" id="PF14009">
    <property type="entry name" value="PADRE"/>
    <property type="match status" value="1"/>
</dbReference>
<accession>A0A9E7GM79</accession>
<proteinExistence type="predicted"/>
<protein>
    <recommendedName>
        <fullName evidence="4">Plastid movement impaired 2</fullName>
    </recommendedName>
</protein>
<dbReference type="Proteomes" id="UP001055439">
    <property type="component" value="Chromosome 7"/>
</dbReference>
<dbReference type="PANTHER" id="PTHR33148">
    <property type="entry name" value="PLASTID MOVEMENT IMPAIRED PROTEIN-RELATED"/>
    <property type="match status" value="1"/>
</dbReference>
<evidence type="ECO:0000313" key="2">
    <source>
        <dbReference type="EMBL" id="URE14589.1"/>
    </source>
</evidence>